<evidence type="ECO:0000256" key="1">
    <source>
        <dbReference type="SAM" id="MobiDB-lite"/>
    </source>
</evidence>
<feature type="compositionally biased region" description="Polar residues" evidence="1">
    <location>
        <begin position="1"/>
        <end position="11"/>
    </location>
</feature>
<feature type="region of interest" description="Disordered" evidence="1">
    <location>
        <begin position="1"/>
        <end position="186"/>
    </location>
</feature>
<dbReference type="Proteomes" id="UP001491310">
    <property type="component" value="Unassembled WGS sequence"/>
</dbReference>
<name>A0ABR2YBZ0_9CHLO</name>
<accession>A0ABR2YBZ0</accession>
<evidence type="ECO:0000313" key="2">
    <source>
        <dbReference type="EMBL" id="KAK9902001.1"/>
    </source>
</evidence>
<feature type="compositionally biased region" description="Basic and acidic residues" evidence="1">
    <location>
        <begin position="41"/>
        <end position="55"/>
    </location>
</feature>
<comment type="caution">
    <text evidence="2">The sequence shown here is derived from an EMBL/GenBank/DDBJ whole genome shotgun (WGS) entry which is preliminary data.</text>
</comment>
<feature type="compositionally biased region" description="Basic and acidic residues" evidence="1">
    <location>
        <begin position="15"/>
        <end position="34"/>
    </location>
</feature>
<dbReference type="EMBL" id="JALJOT010000016">
    <property type="protein sequence ID" value="KAK9902001.1"/>
    <property type="molecule type" value="Genomic_DNA"/>
</dbReference>
<evidence type="ECO:0000313" key="3">
    <source>
        <dbReference type="Proteomes" id="UP001491310"/>
    </source>
</evidence>
<proteinExistence type="predicted"/>
<keyword evidence="3" id="KW-1185">Reference proteome</keyword>
<reference evidence="2 3" key="1">
    <citation type="journal article" date="2024" name="Nat. Commun.">
        <title>Phylogenomics reveals the evolutionary origins of lichenization in chlorophyte algae.</title>
        <authorList>
            <person name="Puginier C."/>
            <person name="Libourel C."/>
            <person name="Otte J."/>
            <person name="Skaloud P."/>
            <person name="Haon M."/>
            <person name="Grisel S."/>
            <person name="Petersen M."/>
            <person name="Berrin J.G."/>
            <person name="Delaux P.M."/>
            <person name="Dal Grande F."/>
            <person name="Keller J."/>
        </authorList>
    </citation>
    <scope>NUCLEOTIDE SEQUENCE [LARGE SCALE GENOMIC DNA]</scope>
    <source>
        <strain evidence="2 3">SAG 216-7</strain>
    </source>
</reference>
<feature type="compositionally biased region" description="Low complexity" evidence="1">
    <location>
        <begin position="173"/>
        <end position="186"/>
    </location>
</feature>
<protein>
    <submittedName>
        <fullName evidence="2">Uncharacterized protein</fullName>
    </submittedName>
</protein>
<sequence>MMTVLTANSGINLKIDQKAEPMEDRLREILKETKPCTTLKRPAEQKGKRSSKQEDGSNLQAHSPPKAASKKNPKEPERNTRSKKAAATPPLPKMPPAPKRAAQLSSGAAPKRTDATLAAISHRSIKDASLQKHASAPSALPAPQQLGEVQQLRGLPTGTAPATPGAQRVPGGQPQLASTASSPAAPLQQNQELCANLLSKWAGPGFSLPPTPEALPMPSANLLACKKKGSS</sequence>
<feature type="compositionally biased region" description="Low complexity" evidence="1">
    <location>
        <begin position="134"/>
        <end position="146"/>
    </location>
</feature>
<organism evidence="2 3">
    <name type="scientific">Coccomyxa subellipsoidea</name>
    <dbReference type="NCBI Taxonomy" id="248742"/>
    <lineage>
        <taxon>Eukaryota</taxon>
        <taxon>Viridiplantae</taxon>
        <taxon>Chlorophyta</taxon>
        <taxon>core chlorophytes</taxon>
        <taxon>Trebouxiophyceae</taxon>
        <taxon>Trebouxiophyceae incertae sedis</taxon>
        <taxon>Coccomyxaceae</taxon>
        <taxon>Coccomyxa</taxon>
    </lineage>
</organism>
<gene>
    <name evidence="2" type="ORF">WJX75_000864</name>
</gene>
<feature type="compositionally biased region" description="Pro residues" evidence="1">
    <location>
        <begin position="89"/>
        <end position="98"/>
    </location>
</feature>